<keyword evidence="2" id="KW-1185">Reference proteome</keyword>
<gene>
    <name evidence="1" type="ORF">SteCoe_26153</name>
</gene>
<proteinExistence type="predicted"/>
<dbReference type="AlphaFoldDB" id="A0A1R2BDJ2"/>
<evidence type="ECO:0000313" key="2">
    <source>
        <dbReference type="Proteomes" id="UP000187209"/>
    </source>
</evidence>
<evidence type="ECO:0000313" key="1">
    <source>
        <dbReference type="EMBL" id="OMJ74849.1"/>
    </source>
</evidence>
<organism evidence="1 2">
    <name type="scientific">Stentor coeruleus</name>
    <dbReference type="NCBI Taxonomy" id="5963"/>
    <lineage>
        <taxon>Eukaryota</taxon>
        <taxon>Sar</taxon>
        <taxon>Alveolata</taxon>
        <taxon>Ciliophora</taxon>
        <taxon>Postciliodesmatophora</taxon>
        <taxon>Heterotrichea</taxon>
        <taxon>Heterotrichida</taxon>
        <taxon>Stentoridae</taxon>
        <taxon>Stentor</taxon>
    </lineage>
</organism>
<sequence>MMSQRAVAKNHITEQRFNAYSKARSYIQHLNNVYDSMHDPNLYDQSLINHKVFKDQTPVNSHHKLSLMPNAIVAANLQDKIKLLNQFHTLSERKMRKNYLKPKSTTPVARKQGNTYFKPKKYSNILVQLSNLKSVSNSHDMNLTFITSSLKPPKETSRYNQSKAGNSKIKKKLLPQRNNTVRYVREISDNFSYSEHNIDFIHNSYRKSNKFIIPCSDNYRNRLPNIKKHKGYFDTSPGNEKEYSQPIIISPVKQDAG</sequence>
<name>A0A1R2BDJ2_9CILI</name>
<comment type="caution">
    <text evidence="1">The sequence shown here is derived from an EMBL/GenBank/DDBJ whole genome shotgun (WGS) entry which is preliminary data.</text>
</comment>
<reference evidence="1 2" key="1">
    <citation type="submission" date="2016-11" db="EMBL/GenBank/DDBJ databases">
        <title>The macronuclear genome of Stentor coeruleus: a giant cell with tiny introns.</title>
        <authorList>
            <person name="Slabodnick M."/>
            <person name="Ruby J.G."/>
            <person name="Reiff S.B."/>
            <person name="Swart E.C."/>
            <person name="Gosai S."/>
            <person name="Prabakaran S."/>
            <person name="Witkowska E."/>
            <person name="Larue G.E."/>
            <person name="Fisher S."/>
            <person name="Freeman R.M."/>
            <person name="Gunawardena J."/>
            <person name="Chu W."/>
            <person name="Stover N.A."/>
            <person name="Gregory B.D."/>
            <person name="Nowacki M."/>
            <person name="Derisi J."/>
            <person name="Roy S.W."/>
            <person name="Marshall W.F."/>
            <person name="Sood P."/>
        </authorList>
    </citation>
    <scope>NUCLEOTIDE SEQUENCE [LARGE SCALE GENOMIC DNA]</scope>
    <source>
        <strain evidence="1">WM001</strain>
    </source>
</reference>
<dbReference type="Proteomes" id="UP000187209">
    <property type="component" value="Unassembled WGS sequence"/>
</dbReference>
<dbReference type="EMBL" id="MPUH01000725">
    <property type="protein sequence ID" value="OMJ74849.1"/>
    <property type="molecule type" value="Genomic_DNA"/>
</dbReference>
<accession>A0A1R2BDJ2</accession>
<protein>
    <submittedName>
        <fullName evidence="1">Uncharacterized protein</fullName>
    </submittedName>
</protein>